<dbReference type="Proteomes" id="UP000231632">
    <property type="component" value="Unassembled WGS sequence"/>
</dbReference>
<dbReference type="AlphaFoldDB" id="A0A1L8CLW3"/>
<dbReference type="CDD" id="cd02511">
    <property type="entry name" value="Beta4Glucosyltransferase"/>
    <property type="match status" value="1"/>
</dbReference>
<dbReference type="PANTHER" id="PTHR43630:SF2">
    <property type="entry name" value="GLYCOSYLTRANSFERASE"/>
    <property type="match status" value="1"/>
</dbReference>
<accession>A0A1L8CLW3</accession>
<dbReference type="STRING" id="1921010.MMIC_P0851"/>
<dbReference type="InterPro" id="IPR001173">
    <property type="entry name" value="Glyco_trans_2-like"/>
</dbReference>
<gene>
    <name evidence="3" type="ORF">MMIC_P0851</name>
</gene>
<evidence type="ECO:0000259" key="2">
    <source>
        <dbReference type="Pfam" id="PF00535"/>
    </source>
</evidence>
<dbReference type="Pfam" id="PF00535">
    <property type="entry name" value="Glycos_transf_2"/>
    <property type="match status" value="1"/>
</dbReference>
<dbReference type="GO" id="GO:0016740">
    <property type="term" value="F:transferase activity"/>
    <property type="evidence" value="ECO:0007669"/>
    <property type="project" value="UniProtKB-KW"/>
</dbReference>
<dbReference type="EMBL" id="BDFD01000005">
    <property type="protein sequence ID" value="GAV19893.1"/>
    <property type="molecule type" value="Genomic_DNA"/>
</dbReference>
<evidence type="ECO:0000256" key="1">
    <source>
        <dbReference type="ARBA" id="ARBA00038494"/>
    </source>
</evidence>
<feature type="domain" description="Glycosyltransferase 2-like" evidence="2">
    <location>
        <begin position="11"/>
        <end position="109"/>
    </location>
</feature>
<dbReference type="InterPro" id="IPR029044">
    <property type="entry name" value="Nucleotide-diphossugar_trans"/>
</dbReference>
<comment type="similarity">
    <text evidence="1">Belongs to the glycosyltransferase 2 family. WaaE/KdtX subfamily.</text>
</comment>
<proteinExistence type="inferred from homology"/>
<comment type="caution">
    <text evidence="3">The sequence shown here is derived from an EMBL/GenBank/DDBJ whole genome shotgun (WGS) entry which is preliminary data.</text>
</comment>
<dbReference type="RefSeq" id="WP_227819351.1">
    <property type="nucleotide sequence ID" value="NZ_BDFD01000005.1"/>
</dbReference>
<dbReference type="Gene3D" id="3.90.550.10">
    <property type="entry name" value="Spore Coat Polysaccharide Biosynthesis Protein SpsA, Chain A"/>
    <property type="match status" value="1"/>
</dbReference>
<dbReference type="PANTHER" id="PTHR43630">
    <property type="entry name" value="POLY-BETA-1,6-N-ACETYL-D-GLUCOSAMINE SYNTHASE"/>
    <property type="match status" value="1"/>
</dbReference>
<name>A0A1L8CLW3_9PROT</name>
<keyword evidence="4" id="KW-1185">Reference proteome</keyword>
<reference evidence="3 4" key="1">
    <citation type="journal article" date="2017" name="Arch. Microbiol.">
        <title>Mariprofundus micogutta sp. nov., a novel iron-oxidizing zetaproteobacterium isolated from a deep-sea hydrothermal field at the Bayonnaise knoll of the Izu-Ogasawara arc, and a description of Mariprofundales ord. nov. and Zetaproteobacteria classis nov.</title>
        <authorList>
            <person name="Makita H."/>
            <person name="Tanaka E."/>
            <person name="Mitsunobu S."/>
            <person name="Miyazaki M."/>
            <person name="Nunoura T."/>
            <person name="Uematsu K."/>
            <person name="Takaki Y."/>
            <person name="Nishi S."/>
            <person name="Shimamura S."/>
            <person name="Takai K."/>
        </authorList>
    </citation>
    <scope>NUCLEOTIDE SEQUENCE [LARGE SCALE GENOMIC DNA]</scope>
    <source>
        <strain evidence="3 4">ET2</strain>
    </source>
</reference>
<evidence type="ECO:0000313" key="3">
    <source>
        <dbReference type="EMBL" id="GAV19893.1"/>
    </source>
</evidence>
<organism evidence="3 4">
    <name type="scientific">Mariprofundus micogutta</name>
    <dbReference type="NCBI Taxonomy" id="1921010"/>
    <lineage>
        <taxon>Bacteria</taxon>
        <taxon>Pseudomonadati</taxon>
        <taxon>Pseudomonadota</taxon>
        <taxon>Candidatius Mariprofundia</taxon>
        <taxon>Mariprofundales</taxon>
        <taxon>Mariprofundaceae</taxon>
        <taxon>Mariprofundus</taxon>
    </lineage>
</organism>
<evidence type="ECO:0000313" key="4">
    <source>
        <dbReference type="Proteomes" id="UP000231632"/>
    </source>
</evidence>
<protein>
    <submittedName>
        <fullName evidence="3">Glycosyl transferase family 2</fullName>
    </submittedName>
</protein>
<keyword evidence="3" id="KW-0808">Transferase</keyword>
<sequence>MSIVQGANDLTIIVLTLNEEVHIKRCIESVQTIASKIVIVDSGSTDCTCEIARELGASVLVNPFTTHAKQLNWALDHAAISTQWVMKLDADEYITPDLVKLLPHMLSNAGDQVNGFTLNLRRIFMGKWLKHGALYPIRLLRIWRFGFGLCEDRWMDEHIIVDGQVKHINADFADDNQKSLTWWTEKHNMYSNREAVVLLNLEYHFLPHDSSSRIQGNKMAAIKRWMKVTVYARLPNGFRACAYFFYRYVIRFGFLDGQAGAVFHFLQGFWYRYLVDAKVMEVKRHMRDYRVDVVDAIEQVLGIKV</sequence>
<dbReference type="SUPFAM" id="SSF53448">
    <property type="entry name" value="Nucleotide-diphospho-sugar transferases"/>
    <property type="match status" value="1"/>
</dbReference>